<name>A0ABX6MFC2_9BURK</name>
<feature type="transmembrane region" description="Helical" evidence="7">
    <location>
        <begin position="237"/>
        <end position="254"/>
    </location>
</feature>
<dbReference type="PANTHER" id="PTHR30151:SF39">
    <property type="entry name" value="ABC TRANSPORTER PERMEASE PROTEIN"/>
    <property type="match status" value="1"/>
</dbReference>
<evidence type="ECO:0000259" key="9">
    <source>
        <dbReference type="PROSITE" id="PS50928"/>
    </source>
</evidence>
<dbReference type="Gene3D" id="1.10.3720.10">
    <property type="entry name" value="MetI-like"/>
    <property type="match status" value="1"/>
</dbReference>
<dbReference type="EMBL" id="CP051684">
    <property type="protein sequence ID" value="QJD93054.1"/>
    <property type="molecule type" value="Genomic_DNA"/>
</dbReference>
<keyword evidence="2 7" id="KW-0813">Transport</keyword>
<evidence type="ECO:0000256" key="4">
    <source>
        <dbReference type="ARBA" id="ARBA00022692"/>
    </source>
</evidence>
<dbReference type="InterPro" id="IPR000515">
    <property type="entry name" value="MetI-like"/>
</dbReference>
<proteinExistence type="inferred from homology"/>
<feature type="transmembrane region" description="Helical" evidence="7">
    <location>
        <begin position="260"/>
        <end position="281"/>
    </location>
</feature>
<evidence type="ECO:0000256" key="2">
    <source>
        <dbReference type="ARBA" id="ARBA00022448"/>
    </source>
</evidence>
<evidence type="ECO:0000256" key="1">
    <source>
        <dbReference type="ARBA" id="ARBA00004651"/>
    </source>
</evidence>
<evidence type="ECO:0000256" key="3">
    <source>
        <dbReference type="ARBA" id="ARBA00022475"/>
    </source>
</evidence>
<dbReference type="Proteomes" id="UP000503117">
    <property type="component" value="Chromosome"/>
</dbReference>
<gene>
    <name evidence="10" type="ORF">HH213_24945</name>
</gene>
<feature type="transmembrane region" description="Helical" evidence="7">
    <location>
        <begin position="138"/>
        <end position="159"/>
    </location>
</feature>
<dbReference type="RefSeq" id="WP_169114046.1">
    <property type="nucleotide sequence ID" value="NZ_CP051684.1"/>
</dbReference>
<dbReference type="InterPro" id="IPR035906">
    <property type="entry name" value="MetI-like_sf"/>
</dbReference>
<reference evidence="10 11" key="1">
    <citation type="submission" date="2020-04" db="EMBL/GenBank/DDBJ databases">
        <title>Genome sequencing of novel species.</title>
        <authorList>
            <person name="Heo J."/>
            <person name="Kim S.-J."/>
            <person name="Kim J.-S."/>
            <person name="Hong S.-B."/>
            <person name="Kwon S.-W."/>
        </authorList>
    </citation>
    <scope>NUCLEOTIDE SEQUENCE [LARGE SCALE GENOMIC DNA]</scope>
    <source>
        <strain evidence="10 11">AF9R3</strain>
    </source>
</reference>
<feature type="transmembrane region" description="Helical" evidence="7">
    <location>
        <begin position="81"/>
        <end position="99"/>
    </location>
</feature>
<feature type="domain" description="ABC transmembrane type-1" evidence="9">
    <location>
        <begin position="131"/>
        <end position="311"/>
    </location>
</feature>
<feature type="transmembrane region" description="Helical" evidence="7">
    <location>
        <begin position="293"/>
        <end position="314"/>
    </location>
</feature>
<accession>A0ABX6MFC2</accession>
<feature type="transmembrane region" description="Helical" evidence="7">
    <location>
        <begin position="197"/>
        <end position="216"/>
    </location>
</feature>
<sequence>MSAQLAASPTDAATAHQDATRDATPARDRGSAAAGFAAAADAGAVAVASPDATSGVGVGVGVGAHGARGARGAAGGRWRRVVLGLLLPVSVLVAVELAVRGGLIPANMLPAPSRILDTLRDLGAQGLAGHIVASTLRVIAGFTAGAVLAVLLGAAVGLSRHAEALLDPSFQALRAIPSLAWVPLLLLWLGIDEAPKIVLIAIGAFFPVNMGVASGIRGVDRKLIEVARLYRLSNVALTRRVLLPAALPAILTGLRNGLSLAWMFMVAAELIAASKGLGYLLSDGRETSRADIVLAAIFLLAILGKISDSLMAAIEKRSLAWRDSYA</sequence>
<keyword evidence="4 7" id="KW-0812">Transmembrane</keyword>
<feature type="region of interest" description="Disordered" evidence="8">
    <location>
        <begin position="1"/>
        <end position="28"/>
    </location>
</feature>
<keyword evidence="6 7" id="KW-0472">Membrane</keyword>
<evidence type="ECO:0000256" key="5">
    <source>
        <dbReference type="ARBA" id="ARBA00022989"/>
    </source>
</evidence>
<evidence type="ECO:0000256" key="8">
    <source>
        <dbReference type="SAM" id="MobiDB-lite"/>
    </source>
</evidence>
<evidence type="ECO:0000256" key="6">
    <source>
        <dbReference type="ARBA" id="ARBA00023136"/>
    </source>
</evidence>
<feature type="compositionally biased region" description="Basic and acidic residues" evidence="8">
    <location>
        <begin position="18"/>
        <end position="28"/>
    </location>
</feature>
<dbReference type="SUPFAM" id="SSF161098">
    <property type="entry name" value="MetI-like"/>
    <property type="match status" value="1"/>
</dbReference>
<feature type="transmembrane region" description="Helical" evidence="7">
    <location>
        <begin position="171"/>
        <end position="191"/>
    </location>
</feature>
<evidence type="ECO:0000256" key="7">
    <source>
        <dbReference type="RuleBase" id="RU363032"/>
    </source>
</evidence>
<protein>
    <submittedName>
        <fullName evidence="10">ABC transporter permease</fullName>
    </submittedName>
</protein>
<keyword evidence="5 7" id="KW-1133">Transmembrane helix</keyword>
<dbReference type="PROSITE" id="PS50928">
    <property type="entry name" value="ABC_TM1"/>
    <property type="match status" value="1"/>
</dbReference>
<evidence type="ECO:0000313" key="10">
    <source>
        <dbReference type="EMBL" id="QJD93054.1"/>
    </source>
</evidence>
<comment type="similarity">
    <text evidence="7">Belongs to the binding-protein-dependent transport system permease family.</text>
</comment>
<keyword evidence="11" id="KW-1185">Reference proteome</keyword>
<dbReference type="Pfam" id="PF00528">
    <property type="entry name" value="BPD_transp_1"/>
    <property type="match status" value="1"/>
</dbReference>
<organism evidence="10 11">
    <name type="scientific">Duganella dendranthematis</name>
    <dbReference type="NCBI Taxonomy" id="2728021"/>
    <lineage>
        <taxon>Bacteria</taxon>
        <taxon>Pseudomonadati</taxon>
        <taxon>Pseudomonadota</taxon>
        <taxon>Betaproteobacteria</taxon>
        <taxon>Burkholderiales</taxon>
        <taxon>Oxalobacteraceae</taxon>
        <taxon>Telluria group</taxon>
        <taxon>Duganella</taxon>
    </lineage>
</organism>
<evidence type="ECO:0000313" key="11">
    <source>
        <dbReference type="Proteomes" id="UP000503117"/>
    </source>
</evidence>
<keyword evidence="3" id="KW-1003">Cell membrane</keyword>
<dbReference type="PANTHER" id="PTHR30151">
    <property type="entry name" value="ALKANE SULFONATE ABC TRANSPORTER-RELATED, MEMBRANE SUBUNIT"/>
    <property type="match status" value="1"/>
</dbReference>
<dbReference type="CDD" id="cd06261">
    <property type="entry name" value="TM_PBP2"/>
    <property type="match status" value="1"/>
</dbReference>
<comment type="subcellular location">
    <subcellularLocation>
        <location evidence="1 7">Cell membrane</location>
        <topology evidence="1 7">Multi-pass membrane protein</topology>
    </subcellularLocation>
</comment>